<feature type="domain" description="Beta-lactamase-related" evidence="2">
    <location>
        <begin position="97"/>
        <end position="373"/>
    </location>
</feature>
<dbReference type="PANTHER" id="PTHR43283">
    <property type="entry name" value="BETA-LACTAMASE-RELATED"/>
    <property type="match status" value="1"/>
</dbReference>
<dbReference type="PANTHER" id="PTHR43283:SF7">
    <property type="entry name" value="BETA-LACTAMASE-RELATED DOMAIN-CONTAINING PROTEIN"/>
    <property type="match status" value="1"/>
</dbReference>
<dbReference type="GO" id="GO:0016787">
    <property type="term" value="F:hydrolase activity"/>
    <property type="evidence" value="ECO:0007669"/>
    <property type="project" value="UniProtKB-KW"/>
</dbReference>
<dbReference type="AlphaFoldDB" id="A0A556N007"/>
<dbReference type="RefSeq" id="WP_144332477.1">
    <property type="nucleotide sequence ID" value="NZ_VLPL01000003.1"/>
</dbReference>
<keyword evidence="1" id="KW-0812">Transmembrane</keyword>
<dbReference type="InterPro" id="IPR050789">
    <property type="entry name" value="Diverse_Enzym_Activities"/>
</dbReference>
<evidence type="ECO:0000259" key="2">
    <source>
        <dbReference type="Pfam" id="PF00144"/>
    </source>
</evidence>
<accession>A0A556N007</accession>
<evidence type="ECO:0000313" key="4">
    <source>
        <dbReference type="Proteomes" id="UP000316008"/>
    </source>
</evidence>
<reference evidence="3 4" key="1">
    <citation type="submission" date="2019-07" db="EMBL/GenBank/DDBJ databases">
        <authorList>
            <person name="Huq M.A."/>
        </authorList>
    </citation>
    <scope>NUCLEOTIDE SEQUENCE [LARGE SCALE GENOMIC DNA]</scope>
    <source>
        <strain evidence="3 4">MAH-3</strain>
    </source>
</reference>
<dbReference type="Pfam" id="PF00144">
    <property type="entry name" value="Beta-lactamase"/>
    <property type="match status" value="1"/>
</dbReference>
<keyword evidence="1" id="KW-0472">Membrane</keyword>
<dbReference type="InterPro" id="IPR012338">
    <property type="entry name" value="Beta-lactam/transpept-like"/>
</dbReference>
<organism evidence="3 4">
    <name type="scientific">Fluviicola chungangensis</name>
    <dbReference type="NCBI Taxonomy" id="2597671"/>
    <lineage>
        <taxon>Bacteria</taxon>
        <taxon>Pseudomonadati</taxon>
        <taxon>Bacteroidota</taxon>
        <taxon>Flavobacteriia</taxon>
        <taxon>Flavobacteriales</taxon>
        <taxon>Crocinitomicaceae</taxon>
        <taxon>Fluviicola</taxon>
    </lineage>
</organism>
<feature type="transmembrane region" description="Helical" evidence="1">
    <location>
        <begin position="12"/>
        <end position="35"/>
    </location>
</feature>
<evidence type="ECO:0000256" key="1">
    <source>
        <dbReference type="SAM" id="Phobius"/>
    </source>
</evidence>
<comment type="caution">
    <text evidence="3">The sequence shown here is derived from an EMBL/GenBank/DDBJ whole genome shotgun (WGS) entry which is preliminary data.</text>
</comment>
<keyword evidence="4" id="KW-1185">Reference proteome</keyword>
<keyword evidence="3" id="KW-0378">Hydrolase</keyword>
<name>A0A556N007_9FLAO</name>
<sequence length="409" mass="47049">MKRTLLKWLKRTGWFVLILFLSVNIFILLSGRFYLYKGIYYTYLQGETSPTIYDLNKFYNATVEAPKKGEPWSFNLPQGERLSKEDLKYMDTWRTSSFLVVKNNQVIYEHYWDEHHPETVSNSFSAAKTVVSILIGMALEDGDIKSLDEPVYKYIPEFTGKGKEKITIRHLLAMSSGLDWTESGKNPLSENAESYYGWDLRGLVTRQHVERAPGKEFIYQSGNSQLLAFILEKATGKDLSQYASERLWQPIGAVSNAFWSLDKKNGDEKAFCCLYSTTRDFARIGKLLIHHGKWNGKQIIPAAYFDEMVKNPVMTTEEGVPNTRYGLHIWTYVSNGHPVYYCRGIKGQYIISIPDEQLIIVRTGHKRAPDTDPKILETANTKENQEKIGHPSDLFEYIRMGREIAGEDK</sequence>
<proteinExistence type="predicted"/>
<dbReference type="Proteomes" id="UP000316008">
    <property type="component" value="Unassembled WGS sequence"/>
</dbReference>
<gene>
    <name evidence="3" type="ORF">FO442_07125</name>
</gene>
<dbReference type="InterPro" id="IPR001466">
    <property type="entry name" value="Beta-lactam-related"/>
</dbReference>
<keyword evidence="1" id="KW-1133">Transmembrane helix</keyword>
<dbReference type="OrthoDB" id="9773047at2"/>
<dbReference type="EMBL" id="VLPL01000003">
    <property type="protein sequence ID" value="TSJ45521.1"/>
    <property type="molecule type" value="Genomic_DNA"/>
</dbReference>
<evidence type="ECO:0000313" key="3">
    <source>
        <dbReference type="EMBL" id="TSJ45521.1"/>
    </source>
</evidence>
<dbReference type="Gene3D" id="3.40.710.10">
    <property type="entry name" value="DD-peptidase/beta-lactamase superfamily"/>
    <property type="match status" value="1"/>
</dbReference>
<dbReference type="SUPFAM" id="SSF56601">
    <property type="entry name" value="beta-lactamase/transpeptidase-like"/>
    <property type="match status" value="1"/>
</dbReference>
<protein>
    <submittedName>
        <fullName evidence="3">Serine hydrolase</fullName>
    </submittedName>
</protein>